<keyword evidence="1" id="KW-0678">Repressor</keyword>
<dbReference type="EMBL" id="JBHSMH010000082">
    <property type="protein sequence ID" value="MFC5470967.1"/>
    <property type="molecule type" value="Genomic_DNA"/>
</dbReference>
<dbReference type="PANTHER" id="PTHR30204">
    <property type="entry name" value="REDOX-CYCLING DRUG-SENSING TRANSCRIPTIONAL ACTIVATOR SOXR"/>
    <property type="match status" value="1"/>
</dbReference>
<dbReference type="Proteomes" id="UP001596105">
    <property type="component" value="Unassembled WGS sequence"/>
</dbReference>
<reference evidence="7" key="1">
    <citation type="journal article" date="2019" name="Int. J. Syst. Evol. Microbiol.">
        <title>The Global Catalogue of Microorganisms (GCM) 10K type strain sequencing project: providing services to taxonomists for standard genome sequencing and annotation.</title>
        <authorList>
            <consortium name="The Broad Institute Genomics Platform"/>
            <consortium name="The Broad Institute Genome Sequencing Center for Infectious Disease"/>
            <person name="Wu L."/>
            <person name="Ma J."/>
        </authorList>
    </citation>
    <scope>NUCLEOTIDE SEQUENCE [LARGE SCALE GENOMIC DNA]</scope>
    <source>
        <strain evidence="7">CCUG 57113</strain>
    </source>
</reference>
<evidence type="ECO:0000256" key="2">
    <source>
        <dbReference type="ARBA" id="ARBA00023015"/>
    </source>
</evidence>
<dbReference type="InterPro" id="IPR009061">
    <property type="entry name" value="DNA-bd_dom_put_sf"/>
</dbReference>
<dbReference type="RefSeq" id="WP_209748152.1">
    <property type="nucleotide sequence ID" value="NZ_JBHSMH010000082.1"/>
</dbReference>
<name>A0ABW0M1E9_9BACL</name>
<dbReference type="SMART" id="SM00422">
    <property type="entry name" value="HTH_MERR"/>
    <property type="match status" value="1"/>
</dbReference>
<feature type="domain" description="HTH merR-type" evidence="5">
    <location>
        <begin position="24"/>
        <end position="90"/>
    </location>
</feature>
<dbReference type="CDD" id="cd01105">
    <property type="entry name" value="HTH_GlnR-like"/>
    <property type="match status" value="1"/>
</dbReference>
<keyword evidence="4" id="KW-0804">Transcription</keyword>
<organism evidence="6 7">
    <name type="scientific">Cohnella suwonensis</name>
    <dbReference type="NCBI Taxonomy" id="696072"/>
    <lineage>
        <taxon>Bacteria</taxon>
        <taxon>Bacillati</taxon>
        <taxon>Bacillota</taxon>
        <taxon>Bacilli</taxon>
        <taxon>Bacillales</taxon>
        <taxon>Paenibacillaceae</taxon>
        <taxon>Cohnella</taxon>
    </lineage>
</organism>
<evidence type="ECO:0000313" key="7">
    <source>
        <dbReference type="Proteomes" id="UP001596105"/>
    </source>
</evidence>
<evidence type="ECO:0000313" key="6">
    <source>
        <dbReference type="EMBL" id="MFC5470967.1"/>
    </source>
</evidence>
<keyword evidence="2" id="KW-0805">Transcription regulation</keyword>
<keyword evidence="3" id="KW-0238">DNA-binding</keyword>
<proteinExistence type="predicted"/>
<comment type="caution">
    <text evidence="6">The sequence shown here is derived from an EMBL/GenBank/DDBJ whole genome shotgun (WGS) entry which is preliminary data.</text>
</comment>
<evidence type="ECO:0000259" key="5">
    <source>
        <dbReference type="PROSITE" id="PS50937"/>
    </source>
</evidence>
<dbReference type="InterPro" id="IPR000551">
    <property type="entry name" value="MerR-type_HTH_dom"/>
</dbReference>
<dbReference type="InterPro" id="IPR047057">
    <property type="entry name" value="MerR_fam"/>
</dbReference>
<evidence type="ECO:0000256" key="4">
    <source>
        <dbReference type="ARBA" id="ARBA00023163"/>
    </source>
</evidence>
<accession>A0ABW0M1E9</accession>
<evidence type="ECO:0000256" key="3">
    <source>
        <dbReference type="ARBA" id="ARBA00023125"/>
    </source>
</evidence>
<evidence type="ECO:0000256" key="1">
    <source>
        <dbReference type="ARBA" id="ARBA00022491"/>
    </source>
</evidence>
<keyword evidence="7" id="KW-1185">Reference proteome</keyword>
<protein>
    <submittedName>
        <fullName evidence="6">MerR family transcriptional regulator</fullName>
    </submittedName>
</protein>
<dbReference type="PROSITE" id="PS50937">
    <property type="entry name" value="HTH_MERR_2"/>
    <property type="match status" value="1"/>
</dbReference>
<dbReference type="Gene3D" id="1.10.1660.10">
    <property type="match status" value="1"/>
</dbReference>
<gene>
    <name evidence="6" type="ORF">ACFPPD_19960</name>
</gene>
<dbReference type="SUPFAM" id="SSF46955">
    <property type="entry name" value="Putative DNA-binding domain"/>
    <property type="match status" value="1"/>
</dbReference>
<dbReference type="Pfam" id="PF13411">
    <property type="entry name" value="MerR_1"/>
    <property type="match status" value="1"/>
</dbReference>
<dbReference type="PANTHER" id="PTHR30204:SF69">
    <property type="entry name" value="MERR-FAMILY TRANSCRIPTIONAL REGULATOR"/>
    <property type="match status" value="1"/>
</dbReference>
<sequence length="113" mass="12890">MNENEQSVNVLLDFDLLGKLVVGIGEVSDITGVPLRQIRYWEEKGIIHSSKEGEGTTRKYDYLNIKKIVLVKELMDDGYTLDAAAKKVEERMRNVNEVFAKLAKRSTEDSQEK</sequence>